<evidence type="ECO:0000259" key="6">
    <source>
        <dbReference type="PROSITE" id="PS51007"/>
    </source>
</evidence>
<keyword evidence="5" id="KW-0732">Signal</keyword>
<evidence type="ECO:0000256" key="4">
    <source>
        <dbReference type="PROSITE-ProRule" id="PRU00433"/>
    </source>
</evidence>
<feature type="signal peptide" evidence="5">
    <location>
        <begin position="1"/>
        <end position="19"/>
    </location>
</feature>
<dbReference type="OrthoDB" id="9811395at2"/>
<feature type="domain" description="Cytochrome c" evidence="6">
    <location>
        <begin position="30"/>
        <end position="118"/>
    </location>
</feature>
<evidence type="ECO:0000313" key="8">
    <source>
        <dbReference type="Proteomes" id="UP000434850"/>
    </source>
</evidence>
<dbReference type="GO" id="GO:0009055">
    <property type="term" value="F:electron transfer activity"/>
    <property type="evidence" value="ECO:0007669"/>
    <property type="project" value="InterPro"/>
</dbReference>
<protein>
    <submittedName>
        <fullName evidence="7">C-type cytochrome</fullName>
    </submittedName>
</protein>
<evidence type="ECO:0000313" key="7">
    <source>
        <dbReference type="EMBL" id="MVN91123.1"/>
    </source>
</evidence>
<keyword evidence="1 4" id="KW-0349">Heme</keyword>
<feature type="chain" id="PRO_5026112323" evidence="5">
    <location>
        <begin position="20"/>
        <end position="138"/>
    </location>
</feature>
<dbReference type="GO" id="GO:0020037">
    <property type="term" value="F:heme binding"/>
    <property type="evidence" value="ECO:0007669"/>
    <property type="project" value="InterPro"/>
</dbReference>
<keyword evidence="2 4" id="KW-0479">Metal-binding</keyword>
<reference evidence="7 8" key="1">
    <citation type="submission" date="2019-12" db="EMBL/GenBank/DDBJ databases">
        <title>Mucilaginibacter sp. HME9299 genome sequencing and assembly.</title>
        <authorList>
            <person name="Kang H."/>
            <person name="Kim H."/>
            <person name="Joh K."/>
        </authorList>
    </citation>
    <scope>NUCLEOTIDE SEQUENCE [LARGE SCALE GENOMIC DNA]</scope>
    <source>
        <strain evidence="7 8">HME9299</strain>
    </source>
</reference>
<dbReference type="GO" id="GO:0046872">
    <property type="term" value="F:metal ion binding"/>
    <property type="evidence" value="ECO:0007669"/>
    <property type="project" value="UniProtKB-KW"/>
</dbReference>
<keyword evidence="3 4" id="KW-0408">Iron</keyword>
<dbReference type="PROSITE" id="PS51257">
    <property type="entry name" value="PROKAR_LIPOPROTEIN"/>
    <property type="match status" value="1"/>
</dbReference>
<dbReference type="EMBL" id="WQLA01000003">
    <property type="protein sequence ID" value="MVN91123.1"/>
    <property type="molecule type" value="Genomic_DNA"/>
</dbReference>
<proteinExistence type="predicted"/>
<gene>
    <name evidence="7" type="ORF">GO816_08320</name>
</gene>
<evidence type="ECO:0000256" key="5">
    <source>
        <dbReference type="SAM" id="SignalP"/>
    </source>
</evidence>
<keyword evidence="8" id="KW-1185">Reference proteome</keyword>
<dbReference type="InterPro" id="IPR036909">
    <property type="entry name" value="Cyt_c-like_dom_sf"/>
</dbReference>
<dbReference type="SUPFAM" id="SSF46626">
    <property type="entry name" value="Cytochrome c"/>
    <property type="match status" value="1"/>
</dbReference>
<accession>A0A6I4IQ51</accession>
<evidence type="ECO:0000256" key="1">
    <source>
        <dbReference type="ARBA" id="ARBA00022617"/>
    </source>
</evidence>
<dbReference type="InterPro" id="IPR051459">
    <property type="entry name" value="Cytochrome_c-type_DH"/>
</dbReference>
<dbReference type="PROSITE" id="PS51007">
    <property type="entry name" value="CYTC"/>
    <property type="match status" value="1"/>
</dbReference>
<dbReference type="Pfam" id="PF00034">
    <property type="entry name" value="Cytochrom_C"/>
    <property type="match status" value="1"/>
</dbReference>
<sequence length="138" mass="15329">MKFKIIAILFIAVTAAVYSCQSDEKLEFMRYYTTGQELYKTRCQNCHGAQGEGLAALIPPLTDSIYLKTNRNKLACYVKNGLKLPIMVNGKPFNGEMPPSGLAPVEIAQVLTYVQNNFGNHLGLHSVEKVNKELESCN</sequence>
<evidence type="ECO:0000256" key="3">
    <source>
        <dbReference type="ARBA" id="ARBA00023004"/>
    </source>
</evidence>
<dbReference type="Proteomes" id="UP000434850">
    <property type="component" value="Unassembled WGS sequence"/>
</dbReference>
<dbReference type="InterPro" id="IPR009056">
    <property type="entry name" value="Cyt_c-like_dom"/>
</dbReference>
<comment type="caution">
    <text evidence="7">The sequence shown here is derived from an EMBL/GenBank/DDBJ whole genome shotgun (WGS) entry which is preliminary data.</text>
</comment>
<name>A0A6I4IQ51_9SPHI</name>
<dbReference type="PANTHER" id="PTHR35008:SF4">
    <property type="entry name" value="BLL4482 PROTEIN"/>
    <property type="match status" value="1"/>
</dbReference>
<dbReference type="RefSeq" id="WP_157541108.1">
    <property type="nucleotide sequence ID" value="NZ_WQLA01000003.1"/>
</dbReference>
<dbReference type="AlphaFoldDB" id="A0A6I4IQ51"/>
<evidence type="ECO:0000256" key="2">
    <source>
        <dbReference type="ARBA" id="ARBA00022723"/>
    </source>
</evidence>
<dbReference type="Gene3D" id="1.10.760.10">
    <property type="entry name" value="Cytochrome c-like domain"/>
    <property type="match status" value="1"/>
</dbReference>
<dbReference type="PANTHER" id="PTHR35008">
    <property type="entry name" value="BLL4482 PROTEIN-RELATED"/>
    <property type="match status" value="1"/>
</dbReference>
<organism evidence="7 8">
    <name type="scientific">Mucilaginibacter aquatilis</name>
    <dbReference type="NCBI Taxonomy" id="1517760"/>
    <lineage>
        <taxon>Bacteria</taxon>
        <taxon>Pseudomonadati</taxon>
        <taxon>Bacteroidota</taxon>
        <taxon>Sphingobacteriia</taxon>
        <taxon>Sphingobacteriales</taxon>
        <taxon>Sphingobacteriaceae</taxon>
        <taxon>Mucilaginibacter</taxon>
    </lineage>
</organism>